<gene>
    <name evidence="2" type="ORF">AWC38_SpisGene7965</name>
</gene>
<evidence type="ECO:0000313" key="2">
    <source>
        <dbReference type="EMBL" id="PFX27352.1"/>
    </source>
</evidence>
<evidence type="ECO:0000313" key="3">
    <source>
        <dbReference type="Proteomes" id="UP000225706"/>
    </source>
</evidence>
<keyword evidence="1" id="KW-0472">Membrane</keyword>
<keyword evidence="1" id="KW-1133">Transmembrane helix</keyword>
<dbReference type="Proteomes" id="UP000225706">
    <property type="component" value="Unassembled WGS sequence"/>
</dbReference>
<keyword evidence="3" id="KW-1185">Reference proteome</keyword>
<sequence>MSNNPQAIVAIKEEHIVIDGVRLKKKTAVVATEQGVITREVIEASEIRSGPPIVQARTSPALPPPGVIVVDSRPPPDDGCIDTCFKCESGYEWYSLRGKGVCIVMLLLLGYLIGGVIILAIYLVFCVLACLFGCNNSDN</sequence>
<feature type="transmembrane region" description="Helical" evidence="1">
    <location>
        <begin position="101"/>
        <end position="125"/>
    </location>
</feature>
<organism evidence="2 3">
    <name type="scientific">Stylophora pistillata</name>
    <name type="common">Smooth cauliflower coral</name>
    <dbReference type="NCBI Taxonomy" id="50429"/>
    <lineage>
        <taxon>Eukaryota</taxon>
        <taxon>Metazoa</taxon>
        <taxon>Cnidaria</taxon>
        <taxon>Anthozoa</taxon>
        <taxon>Hexacorallia</taxon>
        <taxon>Scleractinia</taxon>
        <taxon>Astrocoeniina</taxon>
        <taxon>Pocilloporidae</taxon>
        <taxon>Stylophora</taxon>
    </lineage>
</organism>
<reference evidence="3" key="1">
    <citation type="journal article" date="2017" name="bioRxiv">
        <title>Comparative analysis of the genomes of Stylophora pistillata and Acropora digitifera provides evidence for extensive differences between species of corals.</title>
        <authorList>
            <person name="Voolstra C.R."/>
            <person name="Li Y."/>
            <person name="Liew Y.J."/>
            <person name="Baumgarten S."/>
            <person name="Zoccola D."/>
            <person name="Flot J.-F."/>
            <person name="Tambutte S."/>
            <person name="Allemand D."/>
            <person name="Aranda M."/>
        </authorList>
    </citation>
    <scope>NUCLEOTIDE SEQUENCE [LARGE SCALE GENOMIC DNA]</scope>
</reference>
<keyword evidence="1" id="KW-0812">Transmembrane</keyword>
<evidence type="ECO:0000256" key="1">
    <source>
        <dbReference type="SAM" id="Phobius"/>
    </source>
</evidence>
<dbReference type="EMBL" id="LSMT01000105">
    <property type="protein sequence ID" value="PFX27352.1"/>
    <property type="molecule type" value="Genomic_DNA"/>
</dbReference>
<dbReference type="AlphaFoldDB" id="A0A2B4SFQ3"/>
<accession>A0A2B4SFQ3</accession>
<proteinExistence type="predicted"/>
<protein>
    <submittedName>
        <fullName evidence="2">Uncharacterized protein</fullName>
    </submittedName>
</protein>
<comment type="caution">
    <text evidence="2">The sequence shown here is derived from an EMBL/GenBank/DDBJ whole genome shotgun (WGS) entry which is preliminary data.</text>
</comment>
<dbReference type="OrthoDB" id="5989871at2759"/>
<name>A0A2B4SFQ3_STYPI</name>